<evidence type="ECO:0000259" key="6">
    <source>
        <dbReference type="Pfam" id="PF03467"/>
    </source>
</evidence>
<proteinExistence type="inferred from homology"/>
<comment type="similarity">
    <text evidence="2">Belongs to the RENT3 family.</text>
</comment>
<comment type="caution">
    <text evidence="7">The sequence shown here is derived from an EMBL/GenBank/DDBJ whole genome shotgun (WGS) entry which is preliminary data.</text>
</comment>
<dbReference type="GO" id="GO:0045727">
    <property type="term" value="P:positive regulation of translation"/>
    <property type="evidence" value="ECO:0007669"/>
    <property type="project" value="TreeGrafter"/>
</dbReference>
<comment type="subcellular location">
    <subcellularLocation>
        <location evidence="1">Nucleus</location>
    </subcellularLocation>
</comment>
<evidence type="ECO:0000256" key="2">
    <source>
        <dbReference type="ARBA" id="ARBA00005991"/>
    </source>
</evidence>
<evidence type="ECO:0000256" key="4">
    <source>
        <dbReference type="ARBA" id="ARBA00023242"/>
    </source>
</evidence>
<feature type="region of interest" description="Disordered" evidence="5">
    <location>
        <begin position="232"/>
        <end position="373"/>
    </location>
</feature>
<evidence type="ECO:0000313" key="8">
    <source>
        <dbReference type="Proteomes" id="UP000093000"/>
    </source>
</evidence>
<sequence>MSTIAEMPSTEADSSKTSQKVTSDVTTASSAKPKVEKKKKTKKKSKRRTRKPVPKTKVVVRRLPPNLPQDIFMNSVKPWTAEDIVTYSLYVPGKLSKSKAKESVFSRAYFQFKTMEHVILFHQGFDGHLFVDSRGNEYRAVVEFAPYQKVPKEHKTVDVRQGTIDQDQDYLDFLESLKAEENASQQEQSEPMDGLSQIERLENRIAMVTAKTLAAEQANKPKTTPLLEHLRAQKAAQAAAKAKAAAKKSARRKAEKQAKKTTEQPSSPLANTTEAGEKTEKKKRRDRGKKKESTEKTNSEDGQAKPRPPKEPKANKPRNKPSQEINSDSSKPKKPNSRRQNNPDKTNKPPQVVKILNRQASATPSSSSASSTK</sequence>
<evidence type="ECO:0000256" key="5">
    <source>
        <dbReference type="SAM" id="MobiDB-lite"/>
    </source>
</evidence>
<dbReference type="InterPro" id="IPR035979">
    <property type="entry name" value="RBD_domain_sf"/>
</dbReference>
<protein>
    <submittedName>
        <fullName evidence="7">Regulator of nonsense transcripts UPF3</fullName>
    </submittedName>
</protein>
<feature type="domain" description="UPF3" evidence="6">
    <location>
        <begin position="55"/>
        <end position="235"/>
    </location>
</feature>
<dbReference type="PANTHER" id="PTHR13112:SF0">
    <property type="entry name" value="FI21285P1"/>
    <property type="match status" value="1"/>
</dbReference>
<dbReference type="GO" id="GO:0005737">
    <property type="term" value="C:cytoplasm"/>
    <property type="evidence" value="ECO:0007669"/>
    <property type="project" value="TreeGrafter"/>
</dbReference>
<organism evidence="7 8">
    <name type="scientific">Choanephora cucurbitarum</name>
    <dbReference type="NCBI Taxonomy" id="101091"/>
    <lineage>
        <taxon>Eukaryota</taxon>
        <taxon>Fungi</taxon>
        <taxon>Fungi incertae sedis</taxon>
        <taxon>Mucoromycota</taxon>
        <taxon>Mucoromycotina</taxon>
        <taxon>Mucoromycetes</taxon>
        <taxon>Mucorales</taxon>
        <taxon>Mucorineae</taxon>
        <taxon>Choanephoraceae</taxon>
        <taxon>Choanephoroideae</taxon>
        <taxon>Choanephora</taxon>
    </lineage>
</organism>
<dbReference type="Gene3D" id="3.30.70.330">
    <property type="match status" value="1"/>
</dbReference>
<dbReference type="InterPro" id="IPR005120">
    <property type="entry name" value="UPF3_dom"/>
</dbReference>
<dbReference type="GO" id="GO:0005730">
    <property type="term" value="C:nucleolus"/>
    <property type="evidence" value="ECO:0007669"/>
    <property type="project" value="TreeGrafter"/>
</dbReference>
<feature type="compositionally biased region" description="Low complexity" evidence="5">
    <location>
        <begin position="233"/>
        <end position="243"/>
    </location>
</feature>
<dbReference type="InterPro" id="IPR039722">
    <property type="entry name" value="Upf3"/>
</dbReference>
<dbReference type="EMBL" id="LUGH01000469">
    <property type="protein sequence ID" value="OBZ84786.1"/>
    <property type="molecule type" value="Genomic_DNA"/>
</dbReference>
<dbReference type="AlphaFoldDB" id="A0A1C7N816"/>
<evidence type="ECO:0000313" key="7">
    <source>
        <dbReference type="EMBL" id="OBZ84786.1"/>
    </source>
</evidence>
<feature type="region of interest" description="Disordered" evidence="5">
    <location>
        <begin position="1"/>
        <end position="55"/>
    </location>
</feature>
<feature type="compositionally biased region" description="Basic and acidic residues" evidence="5">
    <location>
        <begin position="289"/>
        <end position="314"/>
    </location>
</feature>
<reference evidence="7 8" key="1">
    <citation type="submission" date="2016-03" db="EMBL/GenBank/DDBJ databases">
        <title>Choanephora cucurbitarum.</title>
        <authorList>
            <person name="Min B."/>
            <person name="Park H."/>
            <person name="Park J.-H."/>
            <person name="Shin H.-D."/>
            <person name="Choi I.-G."/>
        </authorList>
    </citation>
    <scope>NUCLEOTIDE SEQUENCE [LARGE SCALE GENOMIC DNA]</scope>
    <source>
        <strain evidence="7 8">KUS-F28377</strain>
    </source>
</reference>
<name>A0A1C7N816_9FUNG</name>
<dbReference type="CDD" id="cd12455">
    <property type="entry name" value="RRM_like_Smg4_UPF3"/>
    <property type="match status" value="1"/>
</dbReference>
<dbReference type="InParanoid" id="A0A1C7N816"/>
<dbReference type="STRING" id="101091.A0A1C7N816"/>
<feature type="compositionally biased region" description="Basic residues" evidence="5">
    <location>
        <begin position="35"/>
        <end position="55"/>
    </location>
</feature>
<feature type="compositionally biased region" description="Basic residues" evidence="5">
    <location>
        <begin position="244"/>
        <end position="254"/>
    </location>
</feature>
<gene>
    <name evidence="7" type="primary">UPF3</name>
    <name evidence="7" type="ORF">A0J61_07163</name>
</gene>
<accession>A0A1C7N816</accession>
<evidence type="ECO:0000256" key="1">
    <source>
        <dbReference type="ARBA" id="ARBA00004123"/>
    </source>
</evidence>
<dbReference type="OrthoDB" id="18087at2759"/>
<dbReference type="SUPFAM" id="SSF54928">
    <property type="entry name" value="RNA-binding domain, RBD"/>
    <property type="match status" value="1"/>
</dbReference>
<dbReference type="PANTHER" id="PTHR13112">
    <property type="entry name" value="UPF3 REGULATOR OF NONSENSE TRANSCRIPTS-LIKE PROTEIN"/>
    <property type="match status" value="1"/>
</dbReference>
<feature type="compositionally biased region" description="Polar residues" evidence="5">
    <location>
        <begin position="11"/>
        <end position="30"/>
    </location>
</feature>
<keyword evidence="8" id="KW-1185">Reference proteome</keyword>
<dbReference type="InterPro" id="IPR012677">
    <property type="entry name" value="Nucleotide-bd_a/b_plait_sf"/>
</dbReference>
<evidence type="ECO:0000256" key="3">
    <source>
        <dbReference type="ARBA" id="ARBA00023161"/>
    </source>
</evidence>
<feature type="compositionally biased region" description="Low complexity" evidence="5">
    <location>
        <begin position="360"/>
        <end position="373"/>
    </location>
</feature>
<dbReference type="Pfam" id="PF03467">
    <property type="entry name" value="Smg4_UPF3"/>
    <property type="match status" value="1"/>
</dbReference>
<dbReference type="Proteomes" id="UP000093000">
    <property type="component" value="Unassembled WGS sequence"/>
</dbReference>
<keyword evidence="3" id="KW-0866">Nonsense-mediated mRNA decay</keyword>
<keyword evidence="4" id="KW-0539">Nucleus</keyword>
<dbReference type="GO" id="GO:0003729">
    <property type="term" value="F:mRNA binding"/>
    <property type="evidence" value="ECO:0007669"/>
    <property type="project" value="TreeGrafter"/>
</dbReference>
<dbReference type="GO" id="GO:0000184">
    <property type="term" value="P:nuclear-transcribed mRNA catabolic process, nonsense-mediated decay"/>
    <property type="evidence" value="ECO:0007669"/>
    <property type="project" value="UniProtKB-KW"/>
</dbReference>